<proteinExistence type="predicted"/>
<dbReference type="EMBL" id="BMJI01000003">
    <property type="protein sequence ID" value="GGC84990.1"/>
    <property type="molecule type" value="Genomic_DNA"/>
</dbReference>
<name>A0ABQ1NTV8_9MICC</name>
<organism evidence="1 2">
    <name type="scientific">Tersicoccus solisilvae</name>
    <dbReference type="NCBI Taxonomy" id="1882339"/>
    <lineage>
        <taxon>Bacteria</taxon>
        <taxon>Bacillati</taxon>
        <taxon>Actinomycetota</taxon>
        <taxon>Actinomycetes</taxon>
        <taxon>Micrococcales</taxon>
        <taxon>Micrococcaceae</taxon>
        <taxon>Tersicoccus</taxon>
    </lineage>
</organism>
<accession>A0ABQ1NTV8</accession>
<gene>
    <name evidence="1" type="ORF">GCM10011512_09810</name>
</gene>
<evidence type="ECO:0000313" key="2">
    <source>
        <dbReference type="Proteomes" id="UP000597761"/>
    </source>
</evidence>
<evidence type="ECO:0000313" key="1">
    <source>
        <dbReference type="EMBL" id="GGC84990.1"/>
    </source>
</evidence>
<dbReference type="Proteomes" id="UP000597761">
    <property type="component" value="Unassembled WGS sequence"/>
</dbReference>
<keyword evidence="2" id="KW-1185">Reference proteome</keyword>
<sequence>MDGDALLAGLTATGQVRAPGAHIGGQLYLREVALSNPDGDALNLDRIQVDGGAFGAALTATGQVRAVGAHIGGRTSAAS</sequence>
<dbReference type="RefSeq" id="WP_188666973.1">
    <property type="nucleotide sequence ID" value="NZ_BMJI01000003.1"/>
</dbReference>
<reference evidence="2" key="1">
    <citation type="journal article" date="2019" name="Int. J. Syst. Evol. Microbiol.">
        <title>The Global Catalogue of Microorganisms (GCM) 10K type strain sequencing project: providing services to taxonomists for standard genome sequencing and annotation.</title>
        <authorList>
            <consortium name="The Broad Institute Genomics Platform"/>
            <consortium name="The Broad Institute Genome Sequencing Center for Infectious Disease"/>
            <person name="Wu L."/>
            <person name="Ma J."/>
        </authorList>
    </citation>
    <scope>NUCLEOTIDE SEQUENCE [LARGE SCALE GENOMIC DNA]</scope>
    <source>
        <strain evidence="2">CGMCC 1.15480</strain>
    </source>
</reference>
<comment type="caution">
    <text evidence="1">The sequence shown here is derived from an EMBL/GenBank/DDBJ whole genome shotgun (WGS) entry which is preliminary data.</text>
</comment>
<protein>
    <submittedName>
        <fullName evidence="1">Uncharacterized protein</fullName>
    </submittedName>
</protein>